<reference evidence="1 2" key="1">
    <citation type="submission" date="2019-07" db="EMBL/GenBank/DDBJ databases">
        <title>Genomic Encyclopedia of Archaeal and Bacterial Type Strains, Phase II (KMG-II): from individual species to whole genera.</title>
        <authorList>
            <person name="Goeker M."/>
        </authorList>
    </citation>
    <scope>NUCLEOTIDE SEQUENCE [LARGE SCALE GENOMIC DNA]</scope>
    <source>
        <strain evidence="1 2">ATCC BAA-252</strain>
    </source>
</reference>
<dbReference type="SUPFAM" id="SSF51197">
    <property type="entry name" value="Clavaminate synthase-like"/>
    <property type="match status" value="1"/>
</dbReference>
<dbReference type="RefSeq" id="WP_145342438.1">
    <property type="nucleotide sequence ID" value="NZ_SMLY01000073.1"/>
</dbReference>
<name>A0A562T7Q6_9HYPH</name>
<accession>A0A562T7Q6</accession>
<dbReference type="OrthoDB" id="7849112at2"/>
<keyword evidence="2" id="KW-1185">Reference proteome</keyword>
<organism evidence="1 2">
    <name type="scientific">Roseibium hamelinense</name>
    <dbReference type="NCBI Taxonomy" id="150831"/>
    <lineage>
        <taxon>Bacteria</taxon>
        <taxon>Pseudomonadati</taxon>
        <taxon>Pseudomonadota</taxon>
        <taxon>Alphaproteobacteria</taxon>
        <taxon>Hyphomicrobiales</taxon>
        <taxon>Stappiaceae</taxon>
        <taxon>Roseibium</taxon>
    </lineage>
</organism>
<comment type="caution">
    <text evidence="1">The sequence shown here is derived from an EMBL/GenBank/DDBJ whole genome shotgun (WGS) entry which is preliminary data.</text>
</comment>
<gene>
    <name evidence="1" type="ORF">JM93_01850</name>
</gene>
<sequence length="171" mass="19823">MNETTLKNIEKNRNTEKQLDCYQRRQDYLDANRMLPHRLVDTFPVFAPWHQEAGYYLPKGNCCPQSVVLSTYLHDCDQSGGALEVATETEPDVLDHDQRYMDPVSKRFMRVEVGAPEATRFAETRFGETVIFDFLRRHRSGVNSKDTVRITFLLRASRQTDVEDYARKAAS</sequence>
<dbReference type="Gene3D" id="2.60.120.620">
    <property type="entry name" value="q2cbj1_9rhob like domain"/>
    <property type="match status" value="1"/>
</dbReference>
<dbReference type="EMBL" id="VLLF01000003">
    <property type="protein sequence ID" value="TWI89645.1"/>
    <property type="molecule type" value="Genomic_DNA"/>
</dbReference>
<proteinExistence type="predicted"/>
<evidence type="ECO:0000313" key="2">
    <source>
        <dbReference type="Proteomes" id="UP000320593"/>
    </source>
</evidence>
<protein>
    <recommendedName>
        <fullName evidence="3">Phytanoyl-CoA dioxygenase PhyH</fullName>
    </recommendedName>
</protein>
<evidence type="ECO:0000313" key="1">
    <source>
        <dbReference type="EMBL" id="TWI89645.1"/>
    </source>
</evidence>
<dbReference type="AlphaFoldDB" id="A0A562T7Q6"/>
<evidence type="ECO:0008006" key="3">
    <source>
        <dbReference type="Google" id="ProtNLM"/>
    </source>
</evidence>
<dbReference type="Proteomes" id="UP000320593">
    <property type="component" value="Unassembled WGS sequence"/>
</dbReference>